<evidence type="ECO:0000313" key="3">
    <source>
        <dbReference type="EMBL" id="MBP1937472.1"/>
    </source>
</evidence>
<keyword evidence="1" id="KW-1133">Transmembrane helix</keyword>
<comment type="caution">
    <text evidence="3">The sequence shown here is derived from an EMBL/GenBank/DDBJ whole genome shotgun (WGS) entry which is preliminary data.</text>
</comment>
<keyword evidence="4" id="KW-1185">Reference proteome</keyword>
<proteinExistence type="predicted"/>
<keyword evidence="1" id="KW-0472">Membrane</keyword>
<evidence type="ECO:0000256" key="1">
    <source>
        <dbReference type="SAM" id="Phobius"/>
    </source>
</evidence>
<evidence type="ECO:0000259" key="2">
    <source>
        <dbReference type="Pfam" id="PF09990"/>
    </source>
</evidence>
<organism evidence="3 4">
    <name type="scientific">Paenibacillus sediminis</name>
    <dbReference type="NCBI Taxonomy" id="664909"/>
    <lineage>
        <taxon>Bacteria</taxon>
        <taxon>Bacillati</taxon>
        <taxon>Bacillota</taxon>
        <taxon>Bacilli</taxon>
        <taxon>Bacillales</taxon>
        <taxon>Paenibacillaceae</taxon>
        <taxon>Paenibacillus</taxon>
    </lineage>
</organism>
<feature type="transmembrane region" description="Helical" evidence="1">
    <location>
        <begin position="113"/>
        <end position="135"/>
    </location>
</feature>
<protein>
    <submittedName>
        <fullName evidence="3">Membrane protein</fullName>
    </submittedName>
</protein>
<feature type="domain" description="DUF2231" evidence="2">
    <location>
        <begin position="3"/>
        <end position="143"/>
    </location>
</feature>
<sequence length="161" mass="17643">MSTPLHPIIVHFPIALLFLAAICQIIALWKPAHFDKLATGLLGLGLLSGAAAYLTGDDGVRFAINTFGATRDMVHRHENMAFLTMVSFGVLFAIKLLLMLPSMEKRRANSRKWFIPLALVLSLAGGTFVFLTGHFGGQIVYHNNMSGQTYTPQQNVGDDKD</sequence>
<gene>
    <name evidence="3" type="ORF">J2Z20_002367</name>
</gene>
<evidence type="ECO:0000313" key="4">
    <source>
        <dbReference type="Proteomes" id="UP001519273"/>
    </source>
</evidence>
<name>A0ABS4H4L4_9BACL</name>
<dbReference type="InterPro" id="IPR019251">
    <property type="entry name" value="DUF2231_TM"/>
</dbReference>
<reference evidence="3 4" key="1">
    <citation type="submission" date="2021-03" db="EMBL/GenBank/DDBJ databases">
        <title>Genomic Encyclopedia of Type Strains, Phase IV (KMG-IV): sequencing the most valuable type-strain genomes for metagenomic binning, comparative biology and taxonomic classification.</title>
        <authorList>
            <person name="Goeker M."/>
        </authorList>
    </citation>
    <scope>NUCLEOTIDE SEQUENCE [LARGE SCALE GENOMIC DNA]</scope>
    <source>
        <strain evidence="3 4">DSM 23491</strain>
    </source>
</reference>
<dbReference type="Pfam" id="PF09990">
    <property type="entry name" value="DUF2231"/>
    <property type="match status" value="1"/>
</dbReference>
<dbReference type="Proteomes" id="UP001519273">
    <property type="component" value="Unassembled WGS sequence"/>
</dbReference>
<accession>A0ABS4H4L4</accession>
<dbReference type="RefSeq" id="WP_209850031.1">
    <property type="nucleotide sequence ID" value="NZ_CBCRVE010000005.1"/>
</dbReference>
<feature type="transmembrane region" description="Helical" evidence="1">
    <location>
        <begin position="6"/>
        <end position="29"/>
    </location>
</feature>
<dbReference type="EMBL" id="JAGGKP010000005">
    <property type="protein sequence ID" value="MBP1937472.1"/>
    <property type="molecule type" value="Genomic_DNA"/>
</dbReference>
<keyword evidence="1" id="KW-0812">Transmembrane</keyword>
<feature type="transmembrane region" description="Helical" evidence="1">
    <location>
        <begin position="80"/>
        <end position="101"/>
    </location>
</feature>